<dbReference type="GO" id="GO:0008757">
    <property type="term" value="F:S-adenosylmethionine-dependent methyltransferase activity"/>
    <property type="evidence" value="ECO:0007669"/>
    <property type="project" value="InterPro"/>
</dbReference>
<dbReference type="InterPro" id="IPR029063">
    <property type="entry name" value="SAM-dependent_MTases_sf"/>
</dbReference>
<dbReference type="InterPro" id="IPR008715">
    <property type="entry name" value="SAM-MeTfrase_NodS-like"/>
</dbReference>
<evidence type="ECO:0000313" key="1">
    <source>
        <dbReference type="EMBL" id="SFI85514.1"/>
    </source>
</evidence>
<dbReference type="GO" id="GO:0009312">
    <property type="term" value="P:oligosaccharide biosynthetic process"/>
    <property type="evidence" value="ECO:0007669"/>
    <property type="project" value="InterPro"/>
</dbReference>
<dbReference type="EMBL" id="FOQH01000010">
    <property type="protein sequence ID" value="SFI85514.1"/>
    <property type="molecule type" value="Genomic_DNA"/>
</dbReference>
<protein>
    <submittedName>
        <fullName evidence="1">Nodulation protein S (NodS)</fullName>
    </submittedName>
</protein>
<dbReference type="SUPFAM" id="SSF53335">
    <property type="entry name" value="S-adenosyl-L-methionine-dependent methyltransferases"/>
    <property type="match status" value="1"/>
</dbReference>
<dbReference type="Gene3D" id="3.40.50.150">
    <property type="entry name" value="Vaccinia Virus protein VP39"/>
    <property type="match status" value="1"/>
</dbReference>
<organism evidence="1 2">
    <name type="scientific">Albimonas pacifica</name>
    <dbReference type="NCBI Taxonomy" id="1114924"/>
    <lineage>
        <taxon>Bacteria</taxon>
        <taxon>Pseudomonadati</taxon>
        <taxon>Pseudomonadota</taxon>
        <taxon>Alphaproteobacteria</taxon>
        <taxon>Rhodobacterales</taxon>
        <taxon>Paracoccaceae</taxon>
        <taxon>Albimonas</taxon>
    </lineage>
</organism>
<dbReference type="RefSeq" id="WP_092863235.1">
    <property type="nucleotide sequence ID" value="NZ_FOQH01000010.1"/>
</dbReference>
<dbReference type="AlphaFoldDB" id="A0A1I3LL90"/>
<dbReference type="Proteomes" id="UP000199377">
    <property type="component" value="Unassembled WGS sequence"/>
</dbReference>
<name>A0A1I3LL90_9RHOB</name>
<keyword evidence="2" id="KW-1185">Reference proteome</keyword>
<sequence>MQVSLDRLEDLYREGDDPWRFRSSPYEHARLAAVARALPRGRYASALEIGCGNGELARRIAPRCDAYLGVDAVEAALEAARRAAPEARFQRLFLPAELPAGPGGAEHDLVLLSEILYFLDAPAIAALAQEIDRRWPQADILCCTWLGPSGNALEGGVALAAFLAASSRRFRRLPGGDGDADGFRLDLASGPRR</sequence>
<dbReference type="OrthoDB" id="116799at2"/>
<dbReference type="Pfam" id="PF05401">
    <property type="entry name" value="NodS"/>
    <property type="match status" value="1"/>
</dbReference>
<proteinExistence type="predicted"/>
<accession>A0A1I3LL90</accession>
<gene>
    <name evidence="1" type="ORF">SAMN05216258_11085</name>
</gene>
<dbReference type="STRING" id="1114924.SAMN05216258_11085"/>
<reference evidence="1 2" key="1">
    <citation type="submission" date="2016-10" db="EMBL/GenBank/DDBJ databases">
        <authorList>
            <person name="de Groot N.N."/>
        </authorList>
    </citation>
    <scope>NUCLEOTIDE SEQUENCE [LARGE SCALE GENOMIC DNA]</scope>
    <source>
        <strain evidence="1 2">CGMCC 1.11030</strain>
    </source>
</reference>
<evidence type="ECO:0000313" key="2">
    <source>
        <dbReference type="Proteomes" id="UP000199377"/>
    </source>
</evidence>